<dbReference type="Pfam" id="PF19578">
    <property type="entry name" value="DUF6090"/>
    <property type="match status" value="1"/>
</dbReference>
<protein>
    <submittedName>
        <fullName evidence="2">DUF6090 family protein</fullName>
    </submittedName>
</protein>
<comment type="caution">
    <text evidence="2">The sequence shown here is derived from an EMBL/GenBank/DDBJ whole genome shotgun (WGS) entry which is preliminary data.</text>
</comment>
<dbReference type="InterPro" id="IPR045749">
    <property type="entry name" value="DUF6090"/>
</dbReference>
<gene>
    <name evidence="2" type="ORF">ACFSQJ_14015</name>
</gene>
<reference evidence="3" key="1">
    <citation type="journal article" date="2019" name="Int. J. Syst. Evol. Microbiol.">
        <title>The Global Catalogue of Microorganisms (GCM) 10K type strain sequencing project: providing services to taxonomists for standard genome sequencing and annotation.</title>
        <authorList>
            <consortium name="The Broad Institute Genomics Platform"/>
            <consortium name="The Broad Institute Genome Sequencing Center for Infectious Disease"/>
            <person name="Wu L."/>
            <person name="Ma J."/>
        </authorList>
    </citation>
    <scope>NUCLEOTIDE SEQUENCE [LARGE SCALE GENOMIC DNA]</scope>
    <source>
        <strain evidence="3">KCTC 52368</strain>
    </source>
</reference>
<accession>A0ABW5MXX0</accession>
<keyword evidence="1" id="KW-1133">Transmembrane helix</keyword>
<dbReference type="RefSeq" id="WP_377767596.1">
    <property type="nucleotide sequence ID" value="NZ_JBHULB010000017.1"/>
</dbReference>
<evidence type="ECO:0000256" key="1">
    <source>
        <dbReference type="SAM" id="Phobius"/>
    </source>
</evidence>
<sequence>MIKFFRKIRQNLLMENKTGKYFKYALGEILLVVIGILLALQINTWNQQRIEDKKEIELLTSLKEEFQYNLTSLDESIKVNNKVNQSCAALTQIIRLNSLEENPDLVDELLINIGAFNSFDAITGVSSEIVNSGKLSILKNGAIREQLGNWLTLIIDCEEDILFRSDNYTMNLMPFLMERFPLANGELTKKLPFDKNNYLKTYKEKSPFRFNLPKEDLMEFENQVWHHKHNHDYVVINELNLKDFILSTITMLEKELEKQ</sequence>
<keyword evidence="1" id="KW-0472">Membrane</keyword>
<keyword evidence="1" id="KW-0812">Transmembrane</keyword>
<keyword evidence="3" id="KW-1185">Reference proteome</keyword>
<evidence type="ECO:0000313" key="2">
    <source>
        <dbReference type="EMBL" id="MFD2588057.1"/>
    </source>
</evidence>
<name>A0ABW5MXX0_9FLAO</name>
<proteinExistence type="predicted"/>
<organism evidence="2 3">
    <name type="scientific">Croceitalea marina</name>
    <dbReference type="NCBI Taxonomy" id="1775166"/>
    <lineage>
        <taxon>Bacteria</taxon>
        <taxon>Pseudomonadati</taxon>
        <taxon>Bacteroidota</taxon>
        <taxon>Flavobacteriia</taxon>
        <taxon>Flavobacteriales</taxon>
        <taxon>Flavobacteriaceae</taxon>
        <taxon>Croceitalea</taxon>
    </lineage>
</organism>
<dbReference type="Proteomes" id="UP001597526">
    <property type="component" value="Unassembled WGS sequence"/>
</dbReference>
<evidence type="ECO:0000313" key="3">
    <source>
        <dbReference type="Proteomes" id="UP001597526"/>
    </source>
</evidence>
<feature type="transmembrane region" description="Helical" evidence="1">
    <location>
        <begin position="21"/>
        <end position="40"/>
    </location>
</feature>
<dbReference type="EMBL" id="JBHULB010000017">
    <property type="protein sequence ID" value="MFD2588057.1"/>
    <property type="molecule type" value="Genomic_DNA"/>
</dbReference>